<comment type="caution">
    <text evidence="4">The sequence shown here is derived from an EMBL/GenBank/DDBJ whole genome shotgun (WGS) entry which is preliminary data.</text>
</comment>
<evidence type="ECO:0000313" key="5">
    <source>
        <dbReference type="Proteomes" id="UP000191554"/>
    </source>
</evidence>
<evidence type="ECO:0000256" key="2">
    <source>
        <dbReference type="SAM" id="SignalP"/>
    </source>
</evidence>
<reference evidence="4 5" key="1">
    <citation type="submission" date="2017-03" db="EMBL/GenBank/DDBJ databases">
        <title>Genome sequence of Clostridium hungatei DSM 14427.</title>
        <authorList>
            <person name="Poehlein A."/>
            <person name="Daniel R."/>
        </authorList>
    </citation>
    <scope>NUCLEOTIDE SEQUENCE [LARGE SCALE GENOMIC DNA]</scope>
    <source>
        <strain evidence="4 5">DSM 14427</strain>
    </source>
</reference>
<dbReference type="SUPFAM" id="SSF53850">
    <property type="entry name" value="Periplasmic binding protein-like II"/>
    <property type="match status" value="1"/>
</dbReference>
<dbReference type="STRING" id="48256.CLHUN_28280"/>
<dbReference type="PANTHER" id="PTHR30024">
    <property type="entry name" value="ALIPHATIC SULFONATES-BINDING PROTEIN-RELATED"/>
    <property type="match status" value="1"/>
</dbReference>
<proteinExistence type="predicted"/>
<feature type="region of interest" description="Disordered" evidence="1">
    <location>
        <begin position="33"/>
        <end position="57"/>
    </location>
</feature>
<evidence type="ECO:0000259" key="3">
    <source>
        <dbReference type="Pfam" id="PF09084"/>
    </source>
</evidence>
<dbReference type="Pfam" id="PF09084">
    <property type="entry name" value="NMT1"/>
    <property type="match status" value="1"/>
</dbReference>
<evidence type="ECO:0000313" key="4">
    <source>
        <dbReference type="EMBL" id="OPX43280.1"/>
    </source>
</evidence>
<dbReference type="OrthoDB" id="286202at2"/>
<feature type="domain" description="SsuA/THI5-like" evidence="3">
    <location>
        <begin position="109"/>
        <end position="288"/>
    </location>
</feature>
<name>A0A1V4SHD0_RUMHU</name>
<dbReference type="Gene3D" id="3.40.190.10">
    <property type="entry name" value="Periplasmic binding protein-like II"/>
    <property type="match status" value="2"/>
</dbReference>
<feature type="signal peptide" evidence="2">
    <location>
        <begin position="1"/>
        <end position="27"/>
    </location>
</feature>
<protein>
    <submittedName>
        <fullName evidence="4">Putative aliphatic sulfonates-binding protein</fullName>
    </submittedName>
</protein>
<evidence type="ECO:0000256" key="1">
    <source>
        <dbReference type="SAM" id="MobiDB-lite"/>
    </source>
</evidence>
<dbReference type="PROSITE" id="PS51257">
    <property type="entry name" value="PROKAR_LIPOPROTEIN"/>
    <property type="match status" value="1"/>
</dbReference>
<accession>A0A1V4SHD0</accession>
<sequence length="364" mass="39174">MRKNNFKVLAFLVLALLIAGCGYNSTAETSVKANGSISPGAKSTAGQDTASGKASEPSEKTVTLALAQESNELTGIWGLADKKKYLEEELNKVGYRLKVLGFAAAGPAVNEAFVSGKIDLAYYGNLPPVVLKAKGIDVSIVSIGDSRFNLSVIVPAASDIRTPKDLEGKKVIVGRGTILDEYWGNLVKAYGIDAGKVKLINDVANANSTLISGNADALLSVDLTAQLINKQYPVKVIESTAKNYPEFASQTVLAAAGKFAKEQPQVVVAVLKAYIRAYDYALEHKDEALQAFATKSIPVDVIEKVYSSEFNFANLDGGIEEADKARLNKLNEFLLEYKYIEKSADIDNLVDTSFFEKAKKELGK</sequence>
<dbReference type="EMBL" id="MZGX01000019">
    <property type="protein sequence ID" value="OPX43280.1"/>
    <property type="molecule type" value="Genomic_DNA"/>
</dbReference>
<feature type="chain" id="PRO_5013183648" evidence="2">
    <location>
        <begin position="28"/>
        <end position="364"/>
    </location>
</feature>
<keyword evidence="2" id="KW-0732">Signal</keyword>
<dbReference type="AlphaFoldDB" id="A0A1V4SHD0"/>
<organism evidence="4 5">
    <name type="scientific">Ruminiclostridium hungatei</name>
    <name type="common">Clostridium hungatei</name>
    <dbReference type="NCBI Taxonomy" id="48256"/>
    <lineage>
        <taxon>Bacteria</taxon>
        <taxon>Bacillati</taxon>
        <taxon>Bacillota</taxon>
        <taxon>Clostridia</taxon>
        <taxon>Eubacteriales</taxon>
        <taxon>Oscillospiraceae</taxon>
        <taxon>Ruminiclostridium</taxon>
    </lineage>
</organism>
<gene>
    <name evidence="4" type="primary">ssuA_6</name>
    <name evidence="4" type="ORF">CLHUN_28280</name>
</gene>
<dbReference type="RefSeq" id="WP_080065280.1">
    <property type="nucleotide sequence ID" value="NZ_MZGX01000019.1"/>
</dbReference>
<keyword evidence="5" id="KW-1185">Reference proteome</keyword>
<dbReference type="InterPro" id="IPR015168">
    <property type="entry name" value="SsuA/THI5"/>
</dbReference>
<dbReference type="Proteomes" id="UP000191554">
    <property type="component" value="Unassembled WGS sequence"/>
</dbReference>